<name>A0ABU8M2G3_9PSEU</name>
<proteinExistence type="predicted"/>
<evidence type="ECO:0000256" key="1">
    <source>
        <dbReference type="SAM" id="Phobius"/>
    </source>
</evidence>
<evidence type="ECO:0000313" key="2">
    <source>
        <dbReference type="EMBL" id="MEJ2861222.1"/>
    </source>
</evidence>
<dbReference type="RefSeq" id="WP_337701641.1">
    <property type="nucleotide sequence ID" value="NZ_JBBEGM010000002.1"/>
</dbReference>
<dbReference type="Proteomes" id="UP001369736">
    <property type="component" value="Unassembled WGS sequence"/>
</dbReference>
<accession>A0ABU8M2G3</accession>
<dbReference type="InterPro" id="IPR008407">
    <property type="entry name" value="Brnchd-chn_aa_trnsp_AzlD"/>
</dbReference>
<sequence>MTLLVPAVATYGLRIVLITLVPAHRLPAALRRGLPHLAPAALAGLVVTAVVGHAGPAALVVPGPTHLALVVAGLVAWRFRNPALPVLAAVAVAIVVEVLS</sequence>
<keyword evidence="1" id="KW-1133">Transmembrane helix</keyword>
<protein>
    <submittedName>
        <fullName evidence="2">AzlD domain-containing protein</fullName>
    </submittedName>
</protein>
<feature type="transmembrane region" description="Helical" evidence="1">
    <location>
        <begin position="83"/>
        <end position="99"/>
    </location>
</feature>
<dbReference type="Pfam" id="PF05437">
    <property type="entry name" value="AzlD"/>
    <property type="match status" value="1"/>
</dbReference>
<reference evidence="2 3" key="1">
    <citation type="submission" date="2024-03" db="EMBL/GenBank/DDBJ databases">
        <title>Actinomycetospora sp. OC33-EN07, a novel actinomycete isolated from wild orchid (Aerides multiflora).</title>
        <authorList>
            <person name="Suriyachadkun C."/>
        </authorList>
    </citation>
    <scope>NUCLEOTIDE SEQUENCE [LARGE SCALE GENOMIC DNA]</scope>
    <source>
        <strain evidence="2 3">OC33-EN07</strain>
    </source>
</reference>
<evidence type="ECO:0000313" key="3">
    <source>
        <dbReference type="Proteomes" id="UP001369736"/>
    </source>
</evidence>
<keyword evidence="1" id="KW-0472">Membrane</keyword>
<feature type="transmembrane region" description="Helical" evidence="1">
    <location>
        <begin position="33"/>
        <end position="51"/>
    </location>
</feature>
<organism evidence="2 3">
    <name type="scientific">Actinomycetospora flava</name>
    <dbReference type="NCBI Taxonomy" id="3129232"/>
    <lineage>
        <taxon>Bacteria</taxon>
        <taxon>Bacillati</taxon>
        <taxon>Actinomycetota</taxon>
        <taxon>Actinomycetes</taxon>
        <taxon>Pseudonocardiales</taxon>
        <taxon>Pseudonocardiaceae</taxon>
        <taxon>Actinomycetospora</taxon>
    </lineage>
</organism>
<comment type="caution">
    <text evidence="2">The sequence shown here is derived from an EMBL/GenBank/DDBJ whole genome shotgun (WGS) entry which is preliminary data.</text>
</comment>
<dbReference type="EMBL" id="JBBEGM010000002">
    <property type="protein sequence ID" value="MEJ2861222.1"/>
    <property type="molecule type" value="Genomic_DNA"/>
</dbReference>
<keyword evidence="3" id="KW-1185">Reference proteome</keyword>
<gene>
    <name evidence="2" type="ORF">WCD58_08650</name>
</gene>
<keyword evidence="1" id="KW-0812">Transmembrane</keyword>